<accession>A0ABN3QXW7</accession>
<dbReference type="PANTHER" id="PTHR30204:SF93">
    <property type="entry name" value="HTH MERR-TYPE DOMAIN-CONTAINING PROTEIN"/>
    <property type="match status" value="1"/>
</dbReference>
<dbReference type="InterPro" id="IPR000551">
    <property type="entry name" value="MerR-type_HTH_dom"/>
</dbReference>
<evidence type="ECO:0000313" key="3">
    <source>
        <dbReference type="EMBL" id="GAA2638062.1"/>
    </source>
</evidence>
<name>A0ABN3QXW7_9ACTN</name>
<evidence type="ECO:0000313" key="4">
    <source>
        <dbReference type="Proteomes" id="UP001501509"/>
    </source>
</evidence>
<protein>
    <submittedName>
        <fullName evidence="3">MerR family transcriptional regulator</fullName>
    </submittedName>
</protein>
<dbReference type="RefSeq" id="WP_344549150.1">
    <property type="nucleotide sequence ID" value="NZ_BAAATD010000024.1"/>
</dbReference>
<proteinExistence type="predicted"/>
<comment type="caution">
    <text evidence="3">The sequence shown here is derived from an EMBL/GenBank/DDBJ whole genome shotgun (WGS) entry which is preliminary data.</text>
</comment>
<dbReference type="CDD" id="cd04778">
    <property type="entry name" value="HTH_MerR-like_sg2"/>
    <property type="match status" value="1"/>
</dbReference>
<gene>
    <name evidence="3" type="ORF">GCM10010411_92420</name>
</gene>
<dbReference type="SMART" id="SM00422">
    <property type="entry name" value="HTH_MERR"/>
    <property type="match status" value="1"/>
</dbReference>
<dbReference type="PANTHER" id="PTHR30204">
    <property type="entry name" value="REDOX-CYCLING DRUG-SENSING TRANSCRIPTIONAL ACTIVATOR SOXR"/>
    <property type="match status" value="1"/>
</dbReference>
<keyword evidence="1" id="KW-0238">DNA-binding</keyword>
<reference evidence="3 4" key="1">
    <citation type="journal article" date="2019" name="Int. J. Syst. Evol. Microbiol.">
        <title>The Global Catalogue of Microorganisms (GCM) 10K type strain sequencing project: providing services to taxonomists for standard genome sequencing and annotation.</title>
        <authorList>
            <consortium name="The Broad Institute Genomics Platform"/>
            <consortium name="The Broad Institute Genome Sequencing Center for Infectious Disease"/>
            <person name="Wu L."/>
            <person name="Ma J."/>
        </authorList>
    </citation>
    <scope>NUCLEOTIDE SEQUENCE [LARGE SCALE GENOMIC DNA]</scope>
    <source>
        <strain evidence="3 4">JCM 6833</strain>
    </source>
</reference>
<sequence length="257" mass="28275">MATYRIDDLARAAGTTTRLVRALQERGVLHPPQRRGRIAVYNDSHLARLRLIAQLQERGHTIATIAELLSAWEKGHDLADILGVEKALTDPWSDECPERIGLVELAAMFLPGRPLEEVPPDYLQDALARAGRLGFIRPDGDRFLVPSPSLLEVGAELVAAGISLETVFDVAEQTDADCQAIAERFVQLTVDSGNLEDPAHYRERQDLPQVAEFIQRLRPLSEKAVTSLLARAMQAQIQARTSEQITQIAGRSADSAS</sequence>
<dbReference type="Proteomes" id="UP001501509">
    <property type="component" value="Unassembled WGS sequence"/>
</dbReference>
<evidence type="ECO:0000259" key="2">
    <source>
        <dbReference type="PROSITE" id="PS50937"/>
    </source>
</evidence>
<dbReference type="Gene3D" id="1.10.1660.10">
    <property type="match status" value="1"/>
</dbReference>
<dbReference type="PROSITE" id="PS50937">
    <property type="entry name" value="HTH_MERR_2"/>
    <property type="match status" value="1"/>
</dbReference>
<dbReference type="SUPFAM" id="SSF46955">
    <property type="entry name" value="Putative DNA-binding domain"/>
    <property type="match status" value="1"/>
</dbReference>
<evidence type="ECO:0000256" key="1">
    <source>
        <dbReference type="ARBA" id="ARBA00023125"/>
    </source>
</evidence>
<feature type="domain" description="HTH merR-type" evidence="2">
    <location>
        <begin position="3"/>
        <end position="71"/>
    </location>
</feature>
<dbReference type="Pfam" id="PF13411">
    <property type="entry name" value="MerR_1"/>
    <property type="match status" value="1"/>
</dbReference>
<keyword evidence="4" id="KW-1185">Reference proteome</keyword>
<dbReference type="InterPro" id="IPR009061">
    <property type="entry name" value="DNA-bd_dom_put_sf"/>
</dbReference>
<dbReference type="EMBL" id="BAAATD010000024">
    <property type="protein sequence ID" value="GAA2638062.1"/>
    <property type="molecule type" value="Genomic_DNA"/>
</dbReference>
<organism evidence="3 4">
    <name type="scientific">Actinomadura fulvescens</name>
    <dbReference type="NCBI Taxonomy" id="46160"/>
    <lineage>
        <taxon>Bacteria</taxon>
        <taxon>Bacillati</taxon>
        <taxon>Actinomycetota</taxon>
        <taxon>Actinomycetes</taxon>
        <taxon>Streptosporangiales</taxon>
        <taxon>Thermomonosporaceae</taxon>
        <taxon>Actinomadura</taxon>
    </lineage>
</organism>
<dbReference type="InterPro" id="IPR047057">
    <property type="entry name" value="MerR_fam"/>
</dbReference>